<name>A2Q536_MEDTR</name>
<feature type="transmembrane region" description="Helical" evidence="1">
    <location>
        <begin position="42"/>
        <end position="62"/>
    </location>
</feature>
<keyword evidence="1" id="KW-0812">Transmembrane</keyword>
<gene>
    <name evidence="2" type="ORF">MtrDRAFT_AC158497g44v2</name>
</gene>
<dbReference type="AlphaFoldDB" id="A2Q536"/>
<dbReference type="EMBL" id="AC158497">
    <property type="protein sequence ID" value="ABN08736.1"/>
    <property type="molecule type" value="Genomic_DNA"/>
</dbReference>
<feature type="non-terminal residue" evidence="2">
    <location>
        <position position="65"/>
    </location>
</feature>
<keyword evidence="1" id="KW-1133">Transmembrane helix</keyword>
<accession>A2Q536</accession>
<evidence type="ECO:0000313" key="2">
    <source>
        <dbReference type="EMBL" id="ABN08736.1"/>
    </source>
</evidence>
<protein>
    <recommendedName>
        <fullName evidence="3">Transmembrane protein</fullName>
    </recommendedName>
</protein>
<organism evidence="2">
    <name type="scientific">Medicago truncatula</name>
    <name type="common">Barrel medic</name>
    <name type="synonym">Medicago tribuloides</name>
    <dbReference type="NCBI Taxonomy" id="3880"/>
    <lineage>
        <taxon>Eukaryota</taxon>
        <taxon>Viridiplantae</taxon>
        <taxon>Streptophyta</taxon>
        <taxon>Embryophyta</taxon>
        <taxon>Tracheophyta</taxon>
        <taxon>Spermatophyta</taxon>
        <taxon>Magnoliopsida</taxon>
        <taxon>eudicotyledons</taxon>
        <taxon>Gunneridae</taxon>
        <taxon>Pentapetalae</taxon>
        <taxon>rosids</taxon>
        <taxon>fabids</taxon>
        <taxon>Fabales</taxon>
        <taxon>Fabaceae</taxon>
        <taxon>Papilionoideae</taxon>
        <taxon>50 kb inversion clade</taxon>
        <taxon>NPAAA clade</taxon>
        <taxon>Hologalegina</taxon>
        <taxon>IRL clade</taxon>
        <taxon>Trifolieae</taxon>
        <taxon>Medicago</taxon>
    </lineage>
</organism>
<evidence type="ECO:0008006" key="3">
    <source>
        <dbReference type="Google" id="ProtNLM"/>
    </source>
</evidence>
<sequence length="65" mass="6921">MPSVPALSKTPSLSASTDATRALSVRASHALALTNKNVTRGLLGSDFNMLISFITSFLLIIFNKL</sequence>
<proteinExistence type="predicted"/>
<reference evidence="2" key="1">
    <citation type="submission" date="2005-04" db="EMBL/GenBank/DDBJ databases">
        <authorList>
            <person name="Town C.D."/>
        </authorList>
    </citation>
    <scope>NUCLEOTIDE SEQUENCE</scope>
</reference>
<keyword evidence="1" id="KW-0472">Membrane</keyword>
<reference evidence="2" key="2">
    <citation type="submission" date="2007-03" db="EMBL/GenBank/DDBJ databases">
        <authorList>
            <consortium name="The International Medicago Genome Annotation Group"/>
        </authorList>
    </citation>
    <scope>NUCLEOTIDE SEQUENCE</scope>
</reference>
<evidence type="ECO:0000256" key="1">
    <source>
        <dbReference type="SAM" id="Phobius"/>
    </source>
</evidence>